<dbReference type="CDD" id="cd06339">
    <property type="entry name" value="PBP1_YraM_LppC_lipoprotein-like"/>
    <property type="match status" value="1"/>
</dbReference>
<organism evidence="6 7">
    <name type="scientific">Sphingomonas psychrotolerans</name>
    <dbReference type="NCBI Taxonomy" id="1327635"/>
    <lineage>
        <taxon>Bacteria</taxon>
        <taxon>Pseudomonadati</taxon>
        <taxon>Pseudomonadota</taxon>
        <taxon>Alphaproteobacteria</taxon>
        <taxon>Sphingomonadales</taxon>
        <taxon>Sphingomonadaceae</taxon>
        <taxon>Sphingomonas</taxon>
    </lineage>
</organism>
<dbReference type="PANTHER" id="PTHR30483">
    <property type="entry name" value="LEUCINE-SPECIFIC-BINDING PROTEIN"/>
    <property type="match status" value="1"/>
</dbReference>
<keyword evidence="7" id="KW-1185">Reference proteome</keyword>
<dbReference type="KEGG" id="sphc:CVN68_10865"/>
<feature type="region of interest" description="Disordered" evidence="4">
    <location>
        <begin position="38"/>
        <end position="58"/>
    </location>
</feature>
<keyword evidence="3" id="KW-0029">Amino-acid transport</keyword>
<keyword evidence="2" id="KW-0732">Signal</keyword>
<dbReference type="SUPFAM" id="SSF53822">
    <property type="entry name" value="Periplasmic binding protein-like I"/>
    <property type="match status" value="1"/>
</dbReference>
<dbReference type="InterPro" id="IPR028081">
    <property type="entry name" value="Leu-bd"/>
</dbReference>
<gene>
    <name evidence="6" type="ORF">CVN68_10865</name>
</gene>
<evidence type="ECO:0000313" key="7">
    <source>
        <dbReference type="Proteomes" id="UP000229081"/>
    </source>
</evidence>
<dbReference type="AlphaFoldDB" id="A0A2K8MEV0"/>
<protein>
    <submittedName>
        <fullName evidence="6">Penicillin-binding protein activator</fullName>
    </submittedName>
</protein>
<evidence type="ECO:0000256" key="2">
    <source>
        <dbReference type="ARBA" id="ARBA00022729"/>
    </source>
</evidence>
<accession>A0A2K8MEV0</accession>
<feature type="domain" description="Leucine-binding protein" evidence="5">
    <location>
        <begin position="69"/>
        <end position="388"/>
    </location>
</feature>
<proteinExistence type="inferred from homology"/>
<evidence type="ECO:0000259" key="5">
    <source>
        <dbReference type="Pfam" id="PF13458"/>
    </source>
</evidence>
<evidence type="ECO:0000313" key="6">
    <source>
        <dbReference type="EMBL" id="ATY32412.1"/>
    </source>
</evidence>
<evidence type="ECO:0000256" key="3">
    <source>
        <dbReference type="ARBA" id="ARBA00022970"/>
    </source>
</evidence>
<dbReference type="InterPro" id="IPR028082">
    <property type="entry name" value="Peripla_BP_I"/>
</dbReference>
<dbReference type="Gene3D" id="3.40.50.2300">
    <property type="match status" value="2"/>
</dbReference>
<feature type="compositionally biased region" description="Pro residues" evidence="4">
    <location>
        <begin position="46"/>
        <end position="58"/>
    </location>
</feature>
<evidence type="ECO:0000256" key="4">
    <source>
        <dbReference type="SAM" id="MobiDB-lite"/>
    </source>
</evidence>
<dbReference type="PROSITE" id="PS51257">
    <property type="entry name" value="PROKAR_LIPOPROTEIN"/>
    <property type="match status" value="1"/>
</dbReference>
<keyword evidence="3" id="KW-0813">Transport</keyword>
<dbReference type="OrthoDB" id="7210494at2"/>
<dbReference type="EMBL" id="CP024923">
    <property type="protein sequence ID" value="ATY32412.1"/>
    <property type="molecule type" value="Genomic_DNA"/>
</dbReference>
<evidence type="ECO:0000256" key="1">
    <source>
        <dbReference type="ARBA" id="ARBA00010062"/>
    </source>
</evidence>
<name>A0A2K8MEV0_9SPHN</name>
<sequence length="403" mass="42076">MADARATAQPGLRNMVRAAAIGVTLFLAACASGPRIVPEAERPTPAERPIPVAPRPIQPGLPQDVQRHRIALLVPLSGPNAGVGRSLQNATQLAVLDTKSDALRITTYDTAAPGGAAAAAAQAISDGNRLILGPLLAEEAREVAPIARRARVPVLSFSNDAGVAGNGTYILGYVPAQSIERVVNYAKRSGITEFAGLIPSGLYGERASTAFLRSVEEAGGKVNALETYDGRPGSLATAIAKIGRSPFQAILVAGSADGAVGAAPLIRRQASGKAARLLGTELWNTDSAIGGKTALSGAWFASVPDNYYRQYATKYRARFGAAPYRLSTLGYDAVLLTVRIAREWRPGSEFPAARLTEREGFAGLDGAFRLGRDGVAERALEVQEIRGGTTATVSPAPPNFNGN</sequence>
<dbReference type="Pfam" id="PF13458">
    <property type="entry name" value="Peripla_BP_6"/>
    <property type="match status" value="1"/>
</dbReference>
<comment type="similarity">
    <text evidence="1">Belongs to the leucine-binding protein family.</text>
</comment>
<reference evidence="6 7" key="1">
    <citation type="submission" date="2017-11" db="EMBL/GenBank/DDBJ databases">
        <title>Complete genome sequence of Sphingomonas sp. Strain Cra20, a psychrotolerant potential plant growth promoting rhizobacteria.</title>
        <authorList>
            <person name="Luo Y."/>
        </authorList>
    </citation>
    <scope>NUCLEOTIDE SEQUENCE [LARGE SCALE GENOMIC DNA]</scope>
    <source>
        <strain evidence="6 7">Cra20</strain>
    </source>
</reference>
<dbReference type="GO" id="GO:0006865">
    <property type="term" value="P:amino acid transport"/>
    <property type="evidence" value="ECO:0007669"/>
    <property type="project" value="UniProtKB-KW"/>
</dbReference>
<dbReference type="Proteomes" id="UP000229081">
    <property type="component" value="Chromosome"/>
</dbReference>
<dbReference type="InterPro" id="IPR051010">
    <property type="entry name" value="BCAA_transport"/>
</dbReference>
<dbReference type="PANTHER" id="PTHR30483:SF6">
    <property type="entry name" value="PERIPLASMIC BINDING PROTEIN OF ABC TRANSPORTER FOR NATURAL AMINO ACIDS"/>
    <property type="match status" value="1"/>
</dbReference>